<dbReference type="AlphaFoldDB" id="A0A7W7ZAX9"/>
<feature type="transmembrane region" description="Helical" evidence="1">
    <location>
        <begin position="102"/>
        <end position="122"/>
    </location>
</feature>
<accession>A0A7W7ZAX9</accession>
<reference evidence="2 3" key="1">
    <citation type="submission" date="2020-08" db="EMBL/GenBank/DDBJ databases">
        <title>Genomic Encyclopedia of Type Strains, Phase IV (KMG-V): Genome sequencing to study the core and pangenomes of soil and plant-associated prokaryotes.</title>
        <authorList>
            <person name="Whitman W."/>
        </authorList>
    </citation>
    <scope>NUCLEOTIDE SEQUENCE [LARGE SCALE GENOMIC DNA]</scope>
    <source>
        <strain evidence="2 3">M8UP14</strain>
    </source>
</reference>
<keyword evidence="1" id="KW-0812">Transmembrane</keyword>
<evidence type="ECO:0000313" key="3">
    <source>
        <dbReference type="Proteomes" id="UP000540989"/>
    </source>
</evidence>
<comment type="caution">
    <text evidence="2">The sequence shown here is derived from an EMBL/GenBank/DDBJ whole genome shotgun (WGS) entry which is preliminary data.</text>
</comment>
<proteinExistence type="predicted"/>
<keyword evidence="1" id="KW-1133">Transmembrane helix</keyword>
<dbReference type="RefSeq" id="WP_184214501.1">
    <property type="nucleotide sequence ID" value="NZ_JACHIP010000002.1"/>
</dbReference>
<keyword evidence="1" id="KW-0472">Membrane</keyword>
<evidence type="ECO:0000313" key="2">
    <source>
        <dbReference type="EMBL" id="MBB5056520.1"/>
    </source>
</evidence>
<evidence type="ECO:0000256" key="1">
    <source>
        <dbReference type="SAM" id="Phobius"/>
    </source>
</evidence>
<protein>
    <submittedName>
        <fullName evidence="2">Uncharacterized protein</fullName>
    </submittedName>
</protein>
<sequence>MEILKKPLVILTVLLVVVSFGSVVLVLSIWRDSYAVLYAILGAAVGWCAGILVAPFPKEVDRFAKFSKTLSAFISGYLISKLETVWGFITDEQHREIFFNPIVQRRFFVCVTCFFLVAAAVFKSRSYLHTEPDV</sequence>
<gene>
    <name evidence="2" type="ORF">HDF16_001205</name>
</gene>
<name>A0A7W7ZAX9_9BACT</name>
<keyword evidence="3" id="KW-1185">Reference proteome</keyword>
<dbReference type="EMBL" id="JACHIP010000002">
    <property type="protein sequence ID" value="MBB5056520.1"/>
    <property type="molecule type" value="Genomic_DNA"/>
</dbReference>
<organism evidence="2 3">
    <name type="scientific">Granulicella aggregans</name>
    <dbReference type="NCBI Taxonomy" id="474949"/>
    <lineage>
        <taxon>Bacteria</taxon>
        <taxon>Pseudomonadati</taxon>
        <taxon>Acidobacteriota</taxon>
        <taxon>Terriglobia</taxon>
        <taxon>Terriglobales</taxon>
        <taxon>Acidobacteriaceae</taxon>
        <taxon>Granulicella</taxon>
    </lineage>
</organism>
<dbReference type="Proteomes" id="UP000540989">
    <property type="component" value="Unassembled WGS sequence"/>
</dbReference>
<feature type="transmembrane region" description="Helical" evidence="1">
    <location>
        <begin position="7"/>
        <end position="30"/>
    </location>
</feature>
<feature type="transmembrane region" description="Helical" evidence="1">
    <location>
        <begin position="36"/>
        <end position="57"/>
    </location>
</feature>